<protein>
    <recommendedName>
        <fullName evidence="5">FAD/NAD(P)-binding domain-containing protein</fullName>
    </recommendedName>
</protein>
<dbReference type="Pfam" id="PF07992">
    <property type="entry name" value="Pyr_redox_2"/>
    <property type="match status" value="1"/>
</dbReference>
<dbReference type="EMBL" id="JBEDUW010000003">
    <property type="protein sequence ID" value="KAK9939124.1"/>
    <property type="molecule type" value="Genomic_DNA"/>
</dbReference>
<dbReference type="PANTHER" id="PTHR43735">
    <property type="entry name" value="APOPTOSIS-INDUCING FACTOR 1"/>
    <property type="match status" value="1"/>
</dbReference>
<evidence type="ECO:0000259" key="5">
    <source>
        <dbReference type="Pfam" id="PF07992"/>
    </source>
</evidence>
<comment type="similarity">
    <text evidence="1">Belongs to the FAD-dependent oxidoreductase family.</text>
</comment>
<evidence type="ECO:0000313" key="6">
    <source>
        <dbReference type="EMBL" id="KAK9939124.1"/>
    </source>
</evidence>
<keyword evidence="4" id="KW-0560">Oxidoreductase</keyword>
<dbReference type="Proteomes" id="UP001457282">
    <property type="component" value="Unassembled WGS sequence"/>
</dbReference>
<keyword evidence="3" id="KW-0274">FAD</keyword>
<evidence type="ECO:0000256" key="1">
    <source>
        <dbReference type="ARBA" id="ARBA00006442"/>
    </source>
</evidence>
<name>A0AAW1XRR0_RUBAR</name>
<dbReference type="AlphaFoldDB" id="A0AAW1XRR0"/>
<dbReference type="GO" id="GO:0004174">
    <property type="term" value="F:electron-transferring-flavoprotein dehydrogenase activity"/>
    <property type="evidence" value="ECO:0007669"/>
    <property type="project" value="TreeGrafter"/>
</dbReference>
<gene>
    <name evidence="6" type="ORF">M0R45_015832</name>
</gene>
<dbReference type="GO" id="GO:0050660">
    <property type="term" value="F:flavin adenine dinucleotide binding"/>
    <property type="evidence" value="ECO:0007669"/>
    <property type="project" value="TreeGrafter"/>
</dbReference>
<dbReference type="GO" id="GO:0005737">
    <property type="term" value="C:cytoplasm"/>
    <property type="evidence" value="ECO:0007669"/>
    <property type="project" value="TreeGrafter"/>
</dbReference>
<dbReference type="InterPro" id="IPR036188">
    <property type="entry name" value="FAD/NAD-bd_sf"/>
</dbReference>
<dbReference type="SUPFAM" id="SSF51905">
    <property type="entry name" value="FAD/NAD(P)-binding domain"/>
    <property type="match status" value="2"/>
</dbReference>
<keyword evidence="2" id="KW-0285">Flavoprotein</keyword>
<reference evidence="6 7" key="1">
    <citation type="journal article" date="2023" name="G3 (Bethesda)">
        <title>A chromosome-length genome assembly and annotation of blackberry (Rubus argutus, cv. 'Hillquist').</title>
        <authorList>
            <person name="Bruna T."/>
            <person name="Aryal R."/>
            <person name="Dudchenko O."/>
            <person name="Sargent D.J."/>
            <person name="Mead D."/>
            <person name="Buti M."/>
            <person name="Cavallini A."/>
            <person name="Hytonen T."/>
            <person name="Andres J."/>
            <person name="Pham M."/>
            <person name="Weisz D."/>
            <person name="Mascagni F."/>
            <person name="Usai G."/>
            <person name="Natali L."/>
            <person name="Bassil N."/>
            <person name="Fernandez G.E."/>
            <person name="Lomsadze A."/>
            <person name="Armour M."/>
            <person name="Olukolu B."/>
            <person name="Poorten T."/>
            <person name="Britton C."/>
            <person name="Davik J."/>
            <person name="Ashrafi H."/>
            <person name="Aiden E.L."/>
            <person name="Borodovsky M."/>
            <person name="Worthington M."/>
        </authorList>
    </citation>
    <scope>NUCLEOTIDE SEQUENCE [LARGE SCALE GENOMIC DNA]</scope>
    <source>
        <strain evidence="6">PI 553951</strain>
    </source>
</reference>
<organism evidence="6 7">
    <name type="scientific">Rubus argutus</name>
    <name type="common">Southern blackberry</name>
    <dbReference type="NCBI Taxonomy" id="59490"/>
    <lineage>
        <taxon>Eukaryota</taxon>
        <taxon>Viridiplantae</taxon>
        <taxon>Streptophyta</taxon>
        <taxon>Embryophyta</taxon>
        <taxon>Tracheophyta</taxon>
        <taxon>Spermatophyta</taxon>
        <taxon>Magnoliopsida</taxon>
        <taxon>eudicotyledons</taxon>
        <taxon>Gunneridae</taxon>
        <taxon>Pentapetalae</taxon>
        <taxon>rosids</taxon>
        <taxon>fabids</taxon>
        <taxon>Rosales</taxon>
        <taxon>Rosaceae</taxon>
        <taxon>Rosoideae</taxon>
        <taxon>Rosoideae incertae sedis</taxon>
        <taxon>Rubus</taxon>
    </lineage>
</organism>
<dbReference type="PANTHER" id="PTHR43735:SF3">
    <property type="entry name" value="FERROPTOSIS SUPPRESSOR PROTEIN 1"/>
    <property type="match status" value="1"/>
</dbReference>
<accession>A0AAW1XRR0</accession>
<comment type="caution">
    <text evidence="6">The sequence shown here is derived from an EMBL/GenBank/DDBJ whole genome shotgun (WGS) entry which is preliminary data.</text>
</comment>
<dbReference type="Gene3D" id="3.50.50.100">
    <property type="match status" value="1"/>
</dbReference>
<dbReference type="InterPro" id="IPR023753">
    <property type="entry name" value="FAD/NAD-binding_dom"/>
</dbReference>
<evidence type="ECO:0000256" key="2">
    <source>
        <dbReference type="ARBA" id="ARBA00022630"/>
    </source>
</evidence>
<proteinExistence type="inferred from homology"/>
<evidence type="ECO:0000313" key="7">
    <source>
        <dbReference type="Proteomes" id="UP001457282"/>
    </source>
</evidence>
<keyword evidence="7" id="KW-1185">Reference proteome</keyword>
<evidence type="ECO:0000256" key="4">
    <source>
        <dbReference type="ARBA" id="ARBA00023002"/>
    </source>
</evidence>
<sequence>MELGGGGERKRVVVIGGGVAGSLLAKSLQFHCDFTLIDQKEYFEIPWASLRAMVEPSFAERSVINHRDYLTNGQILTSGAINITDTETGRLTEFQQDNLKIRSAHSVLIVGGGPTGVELAGEIATDFPEKKITLVHTGSRLLEFIGEKAANKTLNWFKSRNVEVILEQSVRLDTISDSPGSKIYQTSEGERFEADCHFLCIGKGVVQHGSETVLKNSLDINGRLMVDENLRIIGRKNVFAVGDITNIREIKQGYLAQKQALVAAKNLKLLLAGGRESKMATYQAHSVLALVSLGRKQGLAQFPYTTCIGRLPGLIKSKDLFVGKTRKTLGLEDA</sequence>
<evidence type="ECO:0000256" key="3">
    <source>
        <dbReference type="ARBA" id="ARBA00022827"/>
    </source>
</evidence>
<feature type="domain" description="FAD/NAD(P)-binding" evidence="5">
    <location>
        <begin position="95"/>
        <end position="260"/>
    </location>
</feature>